<dbReference type="PIRSF" id="PIRSF000194">
    <property type="entry name" value="DHFR"/>
    <property type="match status" value="1"/>
</dbReference>
<evidence type="ECO:0000313" key="10">
    <source>
        <dbReference type="EMBL" id="EMR04822.1"/>
    </source>
</evidence>
<dbReference type="GO" id="GO:0046655">
    <property type="term" value="P:folic acid metabolic process"/>
    <property type="evidence" value="ECO:0007669"/>
    <property type="project" value="TreeGrafter"/>
</dbReference>
<dbReference type="EMBL" id="AODQ01000001">
    <property type="protein sequence ID" value="EMR04822.1"/>
    <property type="molecule type" value="Genomic_DNA"/>
</dbReference>
<dbReference type="GO" id="GO:0004146">
    <property type="term" value="F:dihydrofolate reductase activity"/>
    <property type="evidence" value="ECO:0007669"/>
    <property type="project" value="UniProtKB-EC"/>
</dbReference>
<dbReference type="PANTHER" id="PTHR48069:SF3">
    <property type="entry name" value="DIHYDROFOLATE REDUCTASE"/>
    <property type="match status" value="1"/>
</dbReference>
<evidence type="ECO:0000256" key="7">
    <source>
        <dbReference type="ARBA" id="ARBA00025067"/>
    </source>
</evidence>
<dbReference type="GO" id="GO:0070401">
    <property type="term" value="F:NADP+ binding"/>
    <property type="evidence" value="ECO:0007669"/>
    <property type="project" value="UniProtKB-ARBA"/>
</dbReference>
<dbReference type="Proteomes" id="UP000011910">
    <property type="component" value="Unassembled WGS sequence"/>
</dbReference>
<evidence type="ECO:0000259" key="9">
    <source>
        <dbReference type="PROSITE" id="PS51330"/>
    </source>
</evidence>
<keyword evidence="4 8" id="KW-0554">One-carbon metabolism</keyword>
<evidence type="ECO:0000313" key="11">
    <source>
        <dbReference type="Proteomes" id="UP000011910"/>
    </source>
</evidence>
<dbReference type="PROSITE" id="PS51330">
    <property type="entry name" value="DHFR_2"/>
    <property type="match status" value="1"/>
</dbReference>
<protein>
    <recommendedName>
        <fullName evidence="3 8">Dihydrofolate reductase</fullName>
        <ecNumber evidence="3 8">1.5.1.3</ecNumber>
    </recommendedName>
</protein>
<dbReference type="GO" id="GO:0046452">
    <property type="term" value="P:dihydrofolate metabolic process"/>
    <property type="evidence" value="ECO:0007669"/>
    <property type="project" value="TreeGrafter"/>
</dbReference>
<keyword evidence="5 8" id="KW-0521">NADP</keyword>
<reference evidence="10 11" key="1">
    <citation type="journal article" date="2013" name="Genome Announc.">
        <title>Draft Genome Sequence of Cesiribacter andamanensis Strain AMV16T, Isolated from a Soil Sample from a Mud Volcano in the Andaman Islands, India.</title>
        <authorList>
            <person name="Shivaji S."/>
            <person name="Ara S."/>
            <person name="Begum Z."/>
            <person name="Srinivas T.N."/>
            <person name="Singh A."/>
            <person name="Kumar Pinnaka A."/>
        </authorList>
    </citation>
    <scope>NUCLEOTIDE SEQUENCE [LARGE SCALE GENOMIC DNA]</scope>
    <source>
        <strain evidence="10 11">AMV16</strain>
    </source>
</reference>
<dbReference type="SUPFAM" id="SSF53597">
    <property type="entry name" value="Dihydrofolate reductase-like"/>
    <property type="match status" value="1"/>
</dbReference>
<evidence type="ECO:0000256" key="1">
    <source>
        <dbReference type="ARBA" id="ARBA00004903"/>
    </source>
</evidence>
<evidence type="ECO:0000256" key="4">
    <source>
        <dbReference type="ARBA" id="ARBA00022563"/>
    </source>
</evidence>
<keyword evidence="6 8" id="KW-0560">Oxidoreductase</keyword>
<dbReference type="eggNOG" id="COG0262">
    <property type="taxonomic scope" value="Bacteria"/>
</dbReference>
<evidence type="ECO:0000256" key="8">
    <source>
        <dbReference type="PIRNR" id="PIRNR000194"/>
    </source>
</evidence>
<gene>
    <name evidence="10" type="primary">dfrA</name>
    <name evidence="10" type="ORF">ADICEAN_00093</name>
</gene>
<dbReference type="PATRIC" id="fig|1279009.4.peg.98"/>
<sequence>MIRSIIVARADNRVIGKDNGLIWHMPHDLRFFKETTSGHYVIMGRKSYESLNKPLPGRLNIIVTRNRGYFKENCLVMNSLEAALELAAQQQQQEVFILGGGEIYQQALDKGLVDRIYLTEIKESFEGDTYFPELQPGQWTETHREEYTADAQNPHDYAFVRLERS</sequence>
<evidence type="ECO:0000256" key="3">
    <source>
        <dbReference type="ARBA" id="ARBA00012856"/>
    </source>
</evidence>
<dbReference type="STRING" id="1279009.ADICEAN_00093"/>
<keyword evidence="11" id="KW-1185">Reference proteome</keyword>
<comment type="function">
    <text evidence="7 8">Key enzyme in folate metabolism. Catalyzes an essential reaction for de novo glycine and purine synthesis, and for DNA precursor synthesis.</text>
</comment>
<comment type="similarity">
    <text evidence="2 8">Belongs to the dihydrofolate reductase family.</text>
</comment>
<evidence type="ECO:0000256" key="5">
    <source>
        <dbReference type="ARBA" id="ARBA00022857"/>
    </source>
</evidence>
<proteinExistence type="inferred from homology"/>
<dbReference type="GO" id="GO:0006730">
    <property type="term" value="P:one-carbon metabolic process"/>
    <property type="evidence" value="ECO:0007669"/>
    <property type="project" value="UniProtKB-KW"/>
</dbReference>
<name>M7NC60_9BACT</name>
<comment type="caution">
    <text evidence="10">The sequence shown here is derived from an EMBL/GenBank/DDBJ whole genome shotgun (WGS) entry which is preliminary data.</text>
</comment>
<dbReference type="PRINTS" id="PR00070">
    <property type="entry name" value="DHFR"/>
</dbReference>
<dbReference type="EC" id="1.5.1.3" evidence="3 8"/>
<evidence type="ECO:0000256" key="2">
    <source>
        <dbReference type="ARBA" id="ARBA00009539"/>
    </source>
</evidence>
<dbReference type="InterPro" id="IPR024072">
    <property type="entry name" value="DHFR-like_dom_sf"/>
</dbReference>
<dbReference type="OrthoDB" id="9804315at2"/>
<dbReference type="Gene3D" id="3.40.430.10">
    <property type="entry name" value="Dihydrofolate Reductase, subunit A"/>
    <property type="match status" value="1"/>
</dbReference>
<accession>M7NC60</accession>
<dbReference type="RefSeq" id="WP_009193507.1">
    <property type="nucleotide sequence ID" value="NZ_AODQ01000001.1"/>
</dbReference>
<dbReference type="FunFam" id="3.40.430.10:FF:000001">
    <property type="entry name" value="Dihydrofolate reductase"/>
    <property type="match status" value="1"/>
</dbReference>
<dbReference type="GO" id="GO:0005829">
    <property type="term" value="C:cytosol"/>
    <property type="evidence" value="ECO:0007669"/>
    <property type="project" value="TreeGrafter"/>
</dbReference>
<dbReference type="InterPro" id="IPR001796">
    <property type="entry name" value="DHFR_dom"/>
</dbReference>
<dbReference type="PANTHER" id="PTHR48069">
    <property type="entry name" value="DIHYDROFOLATE REDUCTASE"/>
    <property type="match status" value="1"/>
</dbReference>
<feature type="domain" description="DHFR" evidence="9">
    <location>
        <begin position="2"/>
        <end position="164"/>
    </location>
</feature>
<comment type="pathway">
    <text evidence="1 8">Cofactor biosynthesis; tetrahydrofolate biosynthesis; 5,6,7,8-tetrahydrofolate from 7,8-dihydrofolate: step 1/1.</text>
</comment>
<dbReference type="InterPro" id="IPR012259">
    <property type="entry name" value="DHFR"/>
</dbReference>
<dbReference type="UniPathway" id="UPA00077">
    <property type="reaction ID" value="UER00158"/>
</dbReference>
<dbReference type="GO" id="GO:0046654">
    <property type="term" value="P:tetrahydrofolate biosynthetic process"/>
    <property type="evidence" value="ECO:0007669"/>
    <property type="project" value="UniProtKB-UniPathway"/>
</dbReference>
<dbReference type="CDD" id="cd00209">
    <property type="entry name" value="DHFR"/>
    <property type="match status" value="1"/>
</dbReference>
<dbReference type="AlphaFoldDB" id="M7NC60"/>
<dbReference type="Pfam" id="PF00186">
    <property type="entry name" value="DHFR_1"/>
    <property type="match status" value="1"/>
</dbReference>
<comment type="catalytic activity">
    <reaction evidence="8">
        <text>(6S)-5,6,7,8-tetrahydrofolate + NADP(+) = 7,8-dihydrofolate + NADPH + H(+)</text>
        <dbReference type="Rhea" id="RHEA:15009"/>
        <dbReference type="ChEBI" id="CHEBI:15378"/>
        <dbReference type="ChEBI" id="CHEBI:57451"/>
        <dbReference type="ChEBI" id="CHEBI:57453"/>
        <dbReference type="ChEBI" id="CHEBI:57783"/>
        <dbReference type="ChEBI" id="CHEBI:58349"/>
        <dbReference type="EC" id="1.5.1.3"/>
    </reaction>
</comment>
<evidence type="ECO:0000256" key="6">
    <source>
        <dbReference type="ARBA" id="ARBA00023002"/>
    </source>
</evidence>
<organism evidence="10 11">
    <name type="scientific">Cesiribacter andamanensis AMV16</name>
    <dbReference type="NCBI Taxonomy" id="1279009"/>
    <lineage>
        <taxon>Bacteria</taxon>
        <taxon>Pseudomonadati</taxon>
        <taxon>Bacteroidota</taxon>
        <taxon>Cytophagia</taxon>
        <taxon>Cytophagales</taxon>
        <taxon>Cesiribacteraceae</taxon>
        <taxon>Cesiribacter</taxon>
    </lineage>
</organism>